<evidence type="ECO:0000313" key="4">
    <source>
        <dbReference type="EMBL" id="GAA1956926.1"/>
    </source>
</evidence>
<dbReference type="InterPro" id="IPR024516">
    <property type="entry name" value="Mce_C"/>
</dbReference>
<dbReference type="Pfam" id="PF11887">
    <property type="entry name" value="Mce4_CUP1"/>
    <property type="match status" value="1"/>
</dbReference>
<dbReference type="Proteomes" id="UP001500571">
    <property type="component" value="Unassembled WGS sequence"/>
</dbReference>
<evidence type="ECO:0000313" key="5">
    <source>
        <dbReference type="Proteomes" id="UP001500571"/>
    </source>
</evidence>
<dbReference type="PANTHER" id="PTHR33371">
    <property type="entry name" value="INTERMEMBRANE PHOSPHOLIPID TRANSPORT SYSTEM BINDING PROTEIN MLAD-RELATED"/>
    <property type="match status" value="1"/>
</dbReference>
<dbReference type="PANTHER" id="PTHR33371:SF15">
    <property type="entry name" value="LIPOPROTEIN LPRN"/>
    <property type="match status" value="1"/>
</dbReference>
<evidence type="ECO:0000259" key="3">
    <source>
        <dbReference type="Pfam" id="PF11887"/>
    </source>
</evidence>
<keyword evidence="1" id="KW-0732">Signal</keyword>
<feature type="signal peptide" evidence="1">
    <location>
        <begin position="1"/>
        <end position="24"/>
    </location>
</feature>
<keyword evidence="5" id="KW-1185">Reference proteome</keyword>
<feature type="chain" id="PRO_5046689026" description="MCE family protein" evidence="1">
    <location>
        <begin position="25"/>
        <end position="474"/>
    </location>
</feature>
<reference evidence="5" key="1">
    <citation type="journal article" date="2019" name="Int. J. Syst. Evol. Microbiol.">
        <title>The Global Catalogue of Microorganisms (GCM) 10K type strain sequencing project: providing services to taxonomists for standard genome sequencing and annotation.</title>
        <authorList>
            <consortium name="The Broad Institute Genomics Platform"/>
            <consortium name="The Broad Institute Genome Sequencing Center for Infectious Disease"/>
            <person name="Wu L."/>
            <person name="Ma J."/>
        </authorList>
    </citation>
    <scope>NUCLEOTIDE SEQUENCE [LARGE SCALE GENOMIC DNA]</scope>
    <source>
        <strain evidence="5">JCM 15309</strain>
    </source>
</reference>
<dbReference type="InterPro" id="IPR003399">
    <property type="entry name" value="Mce/MlaD"/>
</dbReference>
<dbReference type="NCBIfam" id="TIGR00996">
    <property type="entry name" value="Mtu_fam_mce"/>
    <property type="match status" value="1"/>
</dbReference>
<feature type="domain" description="Mammalian cell entry C-terminal" evidence="3">
    <location>
        <begin position="119"/>
        <end position="286"/>
    </location>
</feature>
<gene>
    <name evidence="4" type="ORF">GCM10009798_15370</name>
</gene>
<dbReference type="InterPro" id="IPR005693">
    <property type="entry name" value="Mce"/>
</dbReference>
<dbReference type="PROSITE" id="PS51257">
    <property type="entry name" value="PROKAR_LIPOPROTEIN"/>
    <property type="match status" value="1"/>
</dbReference>
<evidence type="ECO:0000256" key="1">
    <source>
        <dbReference type="SAM" id="SignalP"/>
    </source>
</evidence>
<accession>A0ABP5C2Z5</accession>
<dbReference type="Pfam" id="PF02470">
    <property type="entry name" value="MlaD"/>
    <property type="match status" value="1"/>
</dbReference>
<sequence length="474" mass="49281">MKRMLALVAVVCLTLTGCSFDVYDLPLPGGADTGSHPMTLHVQFADVLDLVPDSGVKVDEVSVGKVKSVKLVDGHADVTLEVRRDTLLPANATAEIRQTSLLGEKFVSLVAPASDPSPTLLRSGDTIPLARTGRNPEIEEVLGALSLILNGGGVAQLKTISTELNKALAGHEDAAKSVLTQVEVLMKNLDDNKASIVQALESIDRLSKSVRAQESTIDATLEELPGALKSIDAQRKDLVTMLQALSRLGDVGVRVINASKTATIQVVQNLQPTLTQLADAGDNLVKAFDTALTYPFVDEVVGRDPQVARNLHMGDYVNLSIDLQVDLGGPLEAGASGSVLPTNINPTQTVSDVLKCLASGSLTSPACKRVLGTAAGVANLSNECKKPANRDTAVCKGLNQLLIGLPGTGAGSQPGSGNPLGDLVGGLGLGRAAPGGHVVTRPTRFTYEGLGAIYDPTLVKLLVPGLDTSGEVAR</sequence>
<comment type="caution">
    <text evidence="4">The sequence shown here is derived from an EMBL/GenBank/DDBJ whole genome shotgun (WGS) entry which is preliminary data.</text>
</comment>
<proteinExistence type="predicted"/>
<evidence type="ECO:0008006" key="6">
    <source>
        <dbReference type="Google" id="ProtNLM"/>
    </source>
</evidence>
<dbReference type="RefSeq" id="WP_344044073.1">
    <property type="nucleotide sequence ID" value="NZ_BAAAPB010000001.1"/>
</dbReference>
<organism evidence="4 5">
    <name type="scientific">Nocardioides panacihumi</name>
    <dbReference type="NCBI Taxonomy" id="400774"/>
    <lineage>
        <taxon>Bacteria</taxon>
        <taxon>Bacillati</taxon>
        <taxon>Actinomycetota</taxon>
        <taxon>Actinomycetes</taxon>
        <taxon>Propionibacteriales</taxon>
        <taxon>Nocardioidaceae</taxon>
        <taxon>Nocardioides</taxon>
    </lineage>
</organism>
<protein>
    <recommendedName>
        <fullName evidence="6">MCE family protein</fullName>
    </recommendedName>
</protein>
<feature type="domain" description="Mce/MlaD" evidence="2">
    <location>
        <begin position="39"/>
        <end position="111"/>
    </location>
</feature>
<dbReference type="InterPro" id="IPR052336">
    <property type="entry name" value="MlaD_Phospholipid_Transporter"/>
</dbReference>
<name>A0ABP5C2Z5_9ACTN</name>
<dbReference type="EMBL" id="BAAAPB010000001">
    <property type="protein sequence ID" value="GAA1956926.1"/>
    <property type="molecule type" value="Genomic_DNA"/>
</dbReference>
<evidence type="ECO:0000259" key="2">
    <source>
        <dbReference type="Pfam" id="PF02470"/>
    </source>
</evidence>